<evidence type="ECO:0000313" key="9">
    <source>
        <dbReference type="Proteomes" id="UP001159363"/>
    </source>
</evidence>
<evidence type="ECO:0000256" key="7">
    <source>
        <dbReference type="SAM" id="MobiDB-lite"/>
    </source>
</evidence>
<evidence type="ECO:0008006" key="10">
    <source>
        <dbReference type="Google" id="ProtNLM"/>
    </source>
</evidence>
<feature type="compositionally biased region" description="Polar residues" evidence="7">
    <location>
        <begin position="400"/>
        <end position="411"/>
    </location>
</feature>
<evidence type="ECO:0000256" key="3">
    <source>
        <dbReference type="ARBA" id="ARBA00022781"/>
    </source>
</evidence>
<organism evidence="8 9">
    <name type="scientific">Dryococelus australis</name>
    <dbReference type="NCBI Taxonomy" id="614101"/>
    <lineage>
        <taxon>Eukaryota</taxon>
        <taxon>Metazoa</taxon>
        <taxon>Ecdysozoa</taxon>
        <taxon>Arthropoda</taxon>
        <taxon>Hexapoda</taxon>
        <taxon>Insecta</taxon>
        <taxon>Pterygota</taxon>
        <taxon>Neoptera</taxon>
        <taxon>Polyneoptera</taxon>
        <taxon>Phasmatodea</taxon>
        <taxon>Verophasmatodea</taxon>
        <taxon>Anareolatae</taxon>
        <taxon>Phasmatidae</taxon>
        <taxon>Eurycanthinae</taxon>
        <taxon>Dryococelus</taxon>
    </lineage>
</organism>
<dbReference type="Proteomes" id="UP001159363">
    <property type="component" value="Chromosome 4"/>
</dbReference>
<accession>A0ABQ9HGV1</accession>
<name>A0ABQ9HGV1_9NEOP</name>
<dbReference type="InterPro" id="IPR000711">
    <property type="entry name" value="ATPase_OSCP/dsu"/>
</dbReference>
<sequence length="445" mass="49086">MAPGIVILEETWIHSVKTPQCWEHFTIQGVTICICVHATTDKHQRSYAEGRETQPLDETQRKDLEAALKGFMKQGQTLLLTSKVDPAILGGMIVSIGDKYIDMSIASKVKKYSELITAPSNIAEKFMFCRVCRRDINIAQGAECYFTSFLVEQNIPIIVAYHAGSIFKKSFPDLEVSKKYMMASQHSALDPHRLGSCRSDATRWRAAAACWHHCRHYGAGSLSNSRPALGKHADRWDSHQCVEFIQNVGADLSRSRLVRRRSGMWEALGLNPRCDAFKVLEWRGWQGNAPRTRSAKVMALPVTTDGDVYTQRYLAARWWLLGLTYLEDEILGLQRAGCARSSLSEWCAGLTTQSEGQRDYACPCLPLKCLVGLVIEWSLKAACSKHGTDACCPRADGGTSPRQSALVSSRSGAPGEFSPVAALTSASDMVVVKGATGCFEDSPLD</sequence>
<keyword evidence="5" id="KW-0472">Membrane</keyword>
<keyword evidence="9" id="KW-1185">Reference proteome</keyword>
<evidence type="ECO:0000256" key="4">
    <source>
        <dbReference type="ARBA" id="ARBA00023065"/>
    </source>
</evidence>
<dbReference type="EMBL" id="JARBHB010000005">
    <property type="protein sequence ID" value="KAJ8883561.1"/>
    <property type="molecule type" value="Genomic_DNA"/>
</dbReference>
<reference evidence="8 9" key="1">
    <citation type="submission" date="2023-02" db="EMBL/GenBank/DDBJ databases">
        <title>LHISI_Scaffold_Assembly.</title>
        <authorList>
            <person name="Stuart O.P."/>
            <person name="Cleave R."/>
            <person name="Magrath M.J.L."/>
            <person name="Mikheyev A.S."/>
        </authorList>
    </citation>
    <scope>NUCLEOTIDE SEQUENCE [LARGE SCALE GENOMIC DNA]</scope>
    <source>
        <strain evidence="8">Daus_M_001</strain>
        <tissue evidence="8">Leg muscle</tissue>
    </source>
</reference>
<evidence type="ECO:0000313" key="8">
    <source>
        <dbReference type="EMBL" id="KAJ8883561.1"/>
    </source>
</evidence>
<protein>
    <recommendedName>
        <fullName evidence="10">ATP synthase subunit O, mitochondrial</fullName>
    </recommendedName>
</protein>
<keyword evidence="4" id="KW-0406">Ion transport</keyword>
<comment type="caution">
    <text evidence="8">The sequence shown here is derived from an EMBL/GenBank/DDBJ whole genome shotgun (WGS) entry which is preliminary data.</text>
</comment>
<evidence type="ECO:0000256" key="1">
    <source>
        <dbReference type="ARBA" id="ARBA00004370"/>
    </source>
</evidence>
<evidence type="ECO:0000256" key="6">
    <source>
        <dbReference type="ARBA" id="ARBA00023310"/>
    </source>
</evidence>
<feature type="region of interest" description="Disordered" evidence="7">
    <location>
        <begin position="395"/>
        <end position="414"/>
    </location>
</feature>
<comment type="subcellular location">
    <subcellularLocation>
        <location evidence="1">Membrane</location>
    </subcellularLocation>
</comment>
<keyword evidence="3" id="KW-0375">Hydrogen ion transport</keyword>
<evidence type="ECO:0000256" key="2">
    <source>
        <dbReference type="ARBA" id="ARBA00022448"/>
    </source>
</evidence>
<evidence type="ECO:0000256" key="5">
    <source>
        <dbReference type="ARBA" id="ARBA00023136"/>
    </source>
</evidence>
<dbReference type="Pfam" id="PF00213">
    <property type="entry name" value="OSCP"/>
    <property type="match status" value="1"/>
</dbReference>
<proteinExistence type="predicted"/>
<keyword evidence="2" id="KW-0813">Transport</keyword>
<keyword evidence="6" id="KW-0066">ATP synthesis</keyword>
<dbReference type="PANTHER" id="PTHR11910">
    <property type="entry name" value="ATP SYNTHASE DELTA CHAIN"/>
    <property type="match status" value="1"/>
</dbReference>
<dbReference type="PRINTS" id="PR00125">
    <property type="entry name" value="ATPASEDELTA"/>
</dbReference>
<gene>
    <name evidence="8" type="ORF">PR048_015405</name>
</gene>